<dbReference type="PANTHER" id="PTHR45348:SF2">
    <property type="entry name" value="ZINC-TYPE ALCOHOL DEHYDROGENASE-LIKE PROTEIN C2E1P3.01"/>
    <property type="match status" value="1"/>
</dbReference>
<gene>
    <name evidence="4" type="ORF">KAF25_011064</name>
</gene>
<dbReference type="CDD" id="cd08249">
    <property type="entry name" value="enoyl_reductase_like"/>
    <property type="match status" value="1"/>
</dbReference>
<dbReference type="EMBL" id="JAGPUO010000019">
    <property type="protein sequence ID" value="KAG5656895.1"/>
    <property type="molecule type" value="Genomic_DNA"/>
</dbReference>
<accession>A0A9P7KQB2</accession>
<comment type="similarity">
    <text evidence="1">Belongs to the zinc-containing alcohol dehydrogenase family.</text>
</comment>
<keyword evidence="2" id="KW-0560">Oxidoreductase</keyword>
<evidence type="ECO:0000256" key="2">
    <source>
        <dbReference type="ARBA" id="ARBA00023002"/>
    </source>
</evidence>
<dbReference type="Gene3D" id="3.40.50.720">
    <property type="entry name" value="NAD(P)-binding Rossmann-like Domain"/>
    <property type="match status" value="1"/>
</dbReference>
<dbReference type="InterPro" id="IPR013154">
    <property type="entry name" value="ADH-like_N"/>
</dbReference>
<dbReference type="PANTHER" id="PTHR45348">
    <property type="entry name" value="HYPOTHETICAL OXIDOREDUCTASE (EUROFUNG)"/>
    <property type="match status" value="1"/>
</dbReference>
<sequence length="343" mass="36637">MSLIQNTAAWLPGVGKKLELGPSEIPVPGENELLIEVKAVAVQPGEYKVQEGILPVRLTYPTILGPCFSGIVAKVGSAVTRFKVGDRILTNSAGSLRNDPRFGAYQRYALTTQELTSKIGNLPFEDASSVPSIYGGASVLFHHFGLEKPSGDGDSSKKEEKVLIWGASSSFGAYAAQLAAEAGYTVVGVASARNEELVRSFGAAHFIDRHSSNAEEELIALGPFKAVLAAADAAPDQEVIGAVLAAQGGGSFLVTMGLRQGATLPPGVEAKFESILDVFLDPKNKEFTEWLWWDYLENALQSGKLKIMPVRVIGGLSKVQEAWDNLREGKISGERQVIVPELA</sequence>
<dbReference type="InterPro" id="IPR036291">
    <property type="entry name" value="NAD(P)-bd_dom_sf"/>
</dbReference>
<dbReference type="SUPFAM" id="SSF50129">
    <property type="entry name" value="GroES-like"/>
    <property type="match status" value="1"/>
</dbReference>
<dbReference type="SUPFAM" id="SSF51735">
    <property type="entry name" value="NAD(P)-binding Rossmann-fold domains"/>
    <property type="match status" value="1"/>
</dbReference>
<evidence type="ECO:0000256" key="1">
    <source>
        <dbReference type="ARBA" id="ARBA00008072"/>
    </source>
</evidence>
<reference evidence="4" key="1">
    <citation type="submission" date="2021-04" db="EMBL/GenBank/DDBJ databases">
        <title>Draft genome of Fusarium avenaceum strain F156N33, isolated from an atmospheric sample in Virginia.</title>
        <authorList>
            <person name="Yang S."/>
            <person name="Vinatzer B.A."/>
            <person name="Coleman J."/>
        </authorList>
    </citation>
    <scope>NUCLEOTIDE SEQUENCE</scope>
    <source>
        <strain evidence="4">F156N33</strain>
    </source>
</reference>
<evidence type="ECO:0000313" key="4">
    <source>
        <dbReference type="EMBL" id="KAG5656895.1"/>
    </source>
</evidence>
<dbReference type="InterPro" id="IPR011032">
    <property type="entry name" value="GroES-like_sf"/>
</dbReference>
<proteinExistence type="inferred from homology"/>
<dbReference type="Pfam" id="PF08240">
    <property type="entry name" value="ADH_N"/>
    <property type="match status" value="1"/>
</dbReference>
<dbReference type="SMART" id="SM00829">
    <property type="entry name" value="PKS_ER"/>
    <property type="match status" value="1"/>
</dbReference>
<dbReference type="AlphaFoldDB" id="A0A9P7KQB2"/>
<feature type="domain" description="Enoyl reductase (ER)" evidence="3">
    <location>
        <begin position="13"/>
        <end position="338"/>
    </location>
</feature>
<evidence type="ECO:0000313" key="5">
    <source>
        <dbReference type="Proteomes" id="UP000782241"/>
    </source>
</evidence>
<dbReference type="Gene3D" id="3.90.180.10">
    <property type="entry name" value="Medium-chain alcohol dehydrogenases, catalytic domain"/>
    <property type="match status" value="1"/>
</dbReference>
<dbReference type="InterPro" id="IPR047122">
    <property type="entry name" value="Trans-enoyl_RdTase-like"/>
</dbReference>
<dbReference type="Proteomes" id="UP000782241">
    <property type="component" value="Unassembled WGS sequence"/>
</dbReference>
<evidence type="ECO:0000259" key="3">
    <source>
        <dbReference type="SMART" id="SM00829"/>
    </source>
</evidence>
<name>A0A9P7KQB2_9HYPO</name>
<organism evidence="4 5">
    <name type="scientific">Fusarium avenaceum</name>
    <dbReference type="NCBI Taxonomy" id="40199"/>
    <lineage>
        <taxon>Eukaryota</taxon>
        <taxon>Fungi</taxon>
        <taxon>Dikarya</taxon>
        <taxon>Ascomycota</taxon>
        <taxon>Pezizomycotina</taxon>
        <taxon>Sordariomycetes</taxon>
        <taxon>Hypocreomycetidae</taxon>
        <taxon>Hypocreales</taxon>
        <taxon>Nectriaceae</taxon>
        <taxon>Fusarium</taxon>
        <taxon>Fusarium tricinctum species complex</taxon>
    </lineage>
</organism>
<dbReference type="InterPro" id="IPR020843">
    <property type="entry name" value="ER"/>
</dbReference>
<dbReference type="GO" id="GO:0016651">
    <property type="term" value="F:oxidoreductase activity, acting on NAD(P)H"/>
    <property type="evidence" value="ECO:0007669"/>
    <property type="project" value="InterPro"/>
</dbReference>
<protein>
    <recommendedName>
        <fullName evidence="3">Enoyl reductase (ER) domain-containing protein</fullName>
    </recommendedName>
</protein>
<keyword evidence="5" id="KW-1185">Reference proteome</keyword>
<comment type="caution">
    <text evidence="4">The sequence shown here is derived from an EMBL/GenBank/DDBJ whole genome shotgun (WGS) entry which is preliminary data.</text>
</comment>